<dbReference type="EMBL" id="JACYFG010000024">
    <property type="protein sequence ID" value="MBD5779962.1"/>
    <property type="molecule type" value="Genomic_DNA"/>
</dbReference>
<evidence type="ECO:0000256" key="2">
    <source>
        <dbReference type="ARBA" id="ARBA00010961"/>
    </source>
</evidence>
<organism evidence="7 8">
    <name type="scientific">Pelagicoccus enzymogenes</name>
    <dbReference type="NCBI Taxonomy" id="2773457"/>
    <lineage>
        <taxon>Bacteria</taxon>
        <taxon>Pseudomonadati</taxon>
        <taxon>Verrucomicrobiota</taxon>
        <taxon>Opitutia</taxon>
        <taxon>Puniceicoccales</taxon>
        <taxon>Pelagicoccaceae</taxon>
        <taxon>Pelagicoccus</taxon>
    </lineage>
</organism>
<evidence type="ECO:0000256" key="3">
    <source>
        <dbReference type="ARBA" id="ARBA00022578"/>
    </source>
</evidence>
<evidence type="ECO:0000256" key="4">
    <source>
        <dbReference type="ARBA" id="ARBA00023125"/>
    </source>
</evidence>
<keyword evidence="8" id="KW-1185">Reference proteome</keyword>
<comment type="similarity">
    <text evidence="2 6">Belongs to the transposase mutator family.</text>
</comment>
<dbReference type="GO" id="GO:0006313">
    <property type="term" value="P:DNA transposition"/>
    <property type="evidence" value="ECO:0007669"/>
    <property type="project" value="UniProtKB-UniRule"/>
</dbReference>
<proteinExistence type="inferred from homology"/>
<comment type="function">
    <text evidence="1 6">Required for the transposition of the insertion element.</text>
</comment>
<dbReference type="NCBIfam" id="NF033543">
    <property type="entry name" value="transpos_IS256"/>
    <property type="match status" value="1"/>
</dbReference>
<evidence type="ECO:0000313" key="8">
    <source>
        <dbReference type="Proteomes" id="UP000622317"/>
    </source>
</evidence>
<comment type="caution">
    <text evidence="7">The sequence shown here is derived from an EMBL/GenBank/DDBJ whole genome shotgun (WGS) entry which is preliminary data.</text>
</comment>
<keyword evidence="3 6" id="KW-0815">Transposition</keyword>
<accession>A0A927F806</accession>
<evidence type="ECO:0000313" key="7">
    <source>
        <dbReference type="EMBL" id="MBD5779962.1"/>
    </source>
</evidence>
<name>A0A927F806_9BACT</name>
<evidence type="ECO:0000256" key="5">
    <source>
        <dbReference type="ARBA" id="ARBA00023172"/>
    </source>
</evidence>
<keyword evidence="5 6" id="KW-0233">DNA recombination</keyword>
<dbReference type="AlphaFoldDB" id="A0A927F806"/>
<dbReference type="RefSeq" id="WP_191617093.1">
    <property type="nucleotide sequence ID" value="NZ_JACYFG010000024.1"/>
</dbReference>
<dbReference type="InterPro" id="IPR001207">
    <property type="entry name" value="Transposase_mutator"/>
</dbReference>
<evidence type="ECO:0000256" key="1">
    <source>
        <dbReference type="ARBA" id="ARBA00002190"/>
    </source>
</evidence>
<dbReference type="PANTHER" id="PTHR33217:SF7">
    <property type="entry name" value="TRANSPOSASE FOR INSERTION SEQUENCE ELEMENT IS1081"/>
    <property type="match status" value="1"/>
</dbReference>
<evidence type="ECO:0000256" key="6">
    <source>
        <dbReference type="RuleBase" id="RU365089"/>
    </source>
</evidence>
<keyword evidence="6" id="KW-0814">Transposable element</keyword>
<protein>
    <recommendedName>
        <fullName evidence="6">Mutator family transposase</fullName>
    </recommendedName>
</protein>
<reference evidence="7" key="1">
    <citation type="submission" date="2020-09" db="EMBL/GenBank/DDBJ databases">
        <title>Pelagicoccus enzymogenes sp. nov. with an EPS production, isolated from marine sediment.</title>
        <authorList>
            <person name="Feng X."/>
        </authorList>
    </citation>
    <scope>NUCLEOTIDE SEQUENCE</scope>
    <source>
        <strain evidence="7">NFK12</strain>
    </source>
</reference>
<sequence length="413" mass="46646">MEDTNGKTVNETITAEGSASSSEVVRIDFGHLKKDLGGFVRGTVEEAINGLLDAEADQICNAKRYERSDERSAHRNGHYERKLQTGAGEVKLKVPKLRGASFETQIIERYRRRESSVEESLVEMYLAGVSVRRIEDITEALWGARVSPSTVSDLNQKIYERIEAWRQRPLRGRYVYAFMDGLWLKRSWGGEMENVSVLVAIGVNEHGFREVLGVVEGMSESKDSWLELLKNLYSRGLEKIDLTVSDKSKGLVEALPEIYPASKWQRCLFHFHRNVLAKVSHSKKATAAAMLKAIHAQESAEAATRKAMEVAGSLESMKLAAAAAVLREGIAESVTYYRFPRKHHRSIRTNNMLERIMKEIRRRTRVVGCFPDGKSALMLACARLRYVASKSWSDSRVYLDMKLLAEENEEKSA</sequence>
<dbReference type="PANTHER" id="PTHR33217">
    <property type="entry name" value="TRANSPOSASE FOR INSERTION SEQUENCE ELEMENT IS1081"/>
    <property type="match status" value="1"/>
</dbReference>
<dbReference type="Pfam" id="PF00872">
    <property type="entry name" value="Transposase_mut"/>
    <property type="match status" value="1"/>
</dbReference>
<gene>
    <name evidence="7" type="ORF">IEN85_10725</name>
</gene>
<keyword evidence="4 6" id="KW-0238">DNA-binding</keyword>
<dbReference type="GO" id="GO:0003677">
    <property type="term" value="F:DNA binding"/>
    <property type="evidence" value="ECO:0007669"/>
    <property type="project" value="UniProtKB-UniRule"/>
</dbReference>
<dbReference type="GO" id="GO:0004803">
    <property type="term" value="F:transposase activity"/>
    <property type="evidence" value="ECO:0007669"/>
    <property type="project" value="UniProtKB-UniRule"/>
</dbReference>
<dbReference type="Proteomes" id="UP000622317">
    <property type="component" value="Unassembled WGS sequence"/>
</dbReference>